<dbReference type="InterPro" id="IPR050264">
    <property type="entry name" value="Bact_CCA-adding_enz_type3_sf"/>
</dbReference>
<evidence type="ECO:0000313" key="11">
    <source>
        <dbReference type="EMBL" id="MCQ5120882.1"/>
    </source>
</evidence>
<evidence type="ECO:0000256" key="7">
    <source>
        <dbReference type="ARBA" id="ARBA00022842"/>
    </source>
</evidence>
<evidence type="ECO:0000256" key="2">
    <source>
        <dbReference type="ARBA" id="ARBA00022679"/>
    </source>
</evidence>
<dbReference type="Gene3D" id="3.30.460.10">
    <property type="entry name" value="Beta Polymerase, domain 2"/>
    <property type="match status" value="1"/>
</dbReference>
<comment type="caution">
    <text evidence="11">The sequence shown here is derived from an EMBL/GenBank/DDBJ whole genome shotgun (WGS) entry which is preliminary data.</text>
</comment>
<evidence type="ECO:0000256" key="8">
    <source>
        <dbReference type="RuleBase" id="RU003953"/>
    </source>
</evidence>
<dbReference type="Gene3D" id="1.10.3090.10">
    <property type="entry name" value="cca-adding enzyme, domain 2"/>
    <property type="match status" value="1"/>
</dbReference>
<comment type="similarity">
    <text evidence="8">Belongs to the tRNA nucleotidyltransferase/poly(A) polymerase family.</text>
</comment>
<keyword evidence="12" id="KW-1185">Reference proteome</keyword>
<protein>
    <submittedName>
        <fullName evidence="11">CCA tRNA nucleotidyltransferase</fullName>
    </submittedName>
</protein>
<dbReference type="PANTHER" id="PTHR46173">
    <property type="entry name" value="CCA TRNA NUCLEOTIDYLTRANSFERASE 1, MITOCHONDRIAL"/>
    <property type="match status" value="1"/>
</dbReference>
<dbReference type="RefSeq" id="WP_178200190.1">
    <property type="nucleotide sequence ID" value="NZ_CANTYB010000097.1"/>
</dbReference>
<dbReference type="InterPro" id="IPR032828">
    <property type="entry name" value="PolyA_RNA-bd"/>
</dbReference>
<feature type="domain" description="Poly A polymerase head" evidence="9">
    <location>
        <begin position="23"/>
        <end position="144"/>
    </location>
</feature>
<evidence type="ECO:0000256" key="6">
    <source>
        <dbReference type="ARBA" id="ARBA00022741"/>
    </source>
</evidence>
<dbReference type="EMBL" id="JANGCH010000001">
    <property type="protein sequence ID" value="MCQ5120882.1"/>
    <property type="molecule type" value="Genomic_DNA"/>
</dbReference>
<dbReference type="Pfam" id="PF01743">
    <property type="entry name" value="PolyA_pol"/>
    <property type="match status" value="1"/>
</dbReference>
<keyword evidence="7" id="KW-0460">Magnesium</keyword>
<gene>
    <name evidence="11" type="ORF">NE663_01245</name>
</gene>
<dbReference type="PANTHER" id="PTHR46173:SF1">
    <property type="entry name" value="CCA TRNA NUCLEOTIDYLTRANSFERASE 1, MITOCHONDRIAL"/>
    <property type="match status" value="1"/>
</dbReference>
<keyword evidence="2 8" id="KW-0808">Transferase</keyword>
<organism evidence="11 12">
    <name type="scientific">Massilicoli timonensis</name>
    <dbReference type="NCBI Taxonomy" id="2015901"/>
    <lineage>
        <taxon>Bacteria</taxon>
        <taxon>Bacillati</taxon>
        <taxon>Bacillota</taxon>
        <taxon>Erysipelotrichia</taxon>
        <taxon>Erysipelotrichales</taxon>
        <taxon>Erysipelotrichaceae</taxon>
        <taxon>Massilicoli</taxon>
    </lineage>
</organism>
<evidence type="ECO:0000256" key="1">
    <source>
        <dbReference type="ARBA" id="ARBA00001946"/>
    </source>
</evidence>
<dbReference type="SUPFAM" id="SSF81301">
    <property type="entry name" value="Nucleotidyltransferase"/>
    <property type="match status" value="1"/>
</dbReference>
<dbReference type="InterPro" id="IPR043519">
    <property type="entry name" value="NT_sf"/>
</dbReference>
<feature type="domain" description="tRNA nucleotidyltransferase/poly(A) polymerase RNA and SrmB- binding" evidence="10">
    <location>
        <begin position="172"/>
        <end position="232"/>
    </location>
</feature>
<sequence length="449" mass="51594">MKVQIPPSAKTIMERLTKAGYRCYLVGGCVRDQLLKRPVHDYDMTTDALPDVLLDLFQEYPLVTSGSKHGTIGIVIAKEVIEVTTHRKESAYLDHRHPHVLTFTDSLQEDLSRRDFTINAMAYDQAGILYDPYHGLEDLKKKQIVCVGDPDQRFQEDALRIMRAIRFSMQLGFVIEEKTAAALKKNVPLLKHVAKERLRDEFHLMLESNSENLLGQLEAYGVLTVLFPLLASMKGFQQDNPWHPYDLLTHTDIALSHSKNAPLIVKLALCFHDCGKLFTRTYDDRQIAHYHGHAAKSAELADAILKAYRYPTKMRKDILLLITYHDYYMQPKDVFLRRFLSKLDNRYPLAFAILQVQYADDCAKNPALAKDKLDIIRFCRKRLEEMQKEPAIHLHDLAINGHDIAALGYQGKAIGEIKKELLDHVIAHPDANQRDTLIAYLKEKEERHE</sequence>
<dbReference type="Gene3D" id="1.10.246.80">
    <property type="match status" value="1"/>
</dbReference>
<evidence type="ECO:0000256" key="3">
    <source>
        <dbReference type="ARBA" id="ARBA00022694"/>
    </source>
</evidence>
<evidence type="ECO:0000256" key="4">
    <source>
        <dbReference type="ARBA" id="ARBA00022695"/>
    </source>
</evidence>
<keyword evidence="8" id="KW-0694">RNA-binding</keyword>
<dbReference type="CDD" id="cd05398">
    <property type="entry name" value="NT_ClassII-CCAase"/>
    <property type="match status" value="1"/>
</dbReference>
<evidence type="ECO:0000256" key="5">
    <source>
        <dbReference type="ARBA" id="ARBA00022723"/>
    </source>
</evidence>
<evidence type="ECO:0000259" key="10">
    <source>
        <dbReference type="Pfam" id="PF12627"/>
    </source>
</evidence>
<name>A0ABT1SI35_9FIRM</name>
<reference evidence="11 12" key="1">
    <citation type="submission" date="2022-06" db="EMBL/GenBank/DDBJ databases">
        <title>Isolation of gut microbiota from human fecal samples.</title>
        <authorList>
            <person name="Pamer E.G."/>
            <person name="Barat B."/>
            <person name="Waligurski E."/>
            <person name="Medina S."/>
            <person name="Paddock L."/>
            <person name="Mostad J."/>
        </authorList>
    </citation>
    <scope>NUCLEOTIDE SEQUENCE [LARGE SCALE GENOMIC DNA]</scope>
    <source>
        <strain evidence="11 12">DFI.6.1</strain>
    </source>
</reference>
<dbReference type="SUPFAM" id="SSF81891">
    <property type="entry name" value="Poly A polymerase C-terminal region-like"/>
    <property type="match status" value="1"/>
</dbReference>
<keyword evidence="6" id="KW-0547">Nucleotide-binding</keyword>
<dbReference type="Proteomes" id="UP001524435">
    <property type="component" value="Unassembled WGS sequence"/>
</dbReference>
<proteinExistence type="inferred from homology"/>
<evidence type="ECO:0000313" key="12">
    <source>
        <dbReference type="Proteomes" id="UP001524435"/>
    </source>
</evidence>
<evidence type="ECO:0000259" key="9">
    <source>
        <dbReference type="Pfam" id="PF01743"/>
    </source>
</evidence>
<keyword evidence="4" id="KW-0548">Nucleotidyltransferase</keyword>
<accession>A0ABT1SI35</accession>
<keyword evidence="3" id="KW-0819">tRNA processing</keyword>
<keyword evidence="5" id="KW-0479">Metal-binding</keyword>
<comment type="cofactor">
    <cofactor evidence="1">
        <name>Mg(2+)</name>
        <dbReference type="ChEBI" id="CHEBI:18420"/>
    </cofactor>
</comment>
<dbReference type="InterPro" id="IPR002646">
    <property type="entry name" value="PolA_pol_head_dom"/>
</dbReference>
<dbReference type="Pfam" id="PF12627">
    <property type="entry name" value="PolyA_pol_RNAbd"/>
    <property type="match status" value="1"/>
</dbReference>